<evidence type="ECO:0000256" key="3">
    <source>
        <dbReference type="ARBA" id="ARBA00022692"/>
    </source>
</evidence>
<protein>
    <submittedName>
        <fullName evidence="7">LPS export ABC transporter permease LptF</fullName>
    </submittedName>
</protein>
<dbReference type="GO" id="GO:0055085">
    <property type="term" value="P:transmembrane transport"/>
    <property type="evidence" value="ECO:0007669"/>
    <property type="project" value="InterPro"/>
</dbReference>
<evidence type="ECO:0000256" key="4">
    <source>
        <dbReference type="ARBA" id="ARBA00022989"/>
    </source>
</evidence>
<sequence length="441" mass="50637">MITNTITEHPCKTSQICYYEKINFRLAVLGKKSYRTIFYMKKLLLFRIRIIDEYIMKEIFFPFLSLLILFTILLILGNIRTLIELIVNRGIGLLYILELLIFLIPQFIGYIIPIALFIAVITAMFRISTDSEIIAIKSSGISLYRISLPVIIFSFFCFILSLYTILVITPSSYNYFKQLSLELIRNRAVIGLQEKSFNELMDGFVMYPNDISSNGLLEGVLISDSRDEKNKRVIFAKGGRMIPGKNSSEILLHLSDGGIHVFENLSETYKLIKFSSLAIQVDLLRRFEVKEFNSKRMMSIAQLKKLGDEHKNDKKKFNSIMISIYQKFAIPFSCVVFGILAIPFGIIFQRSGREPGYVVCITLMLAYFIFFMAGKRLGEQGIVSPLVATATPNLIFFTIGIYLLHRITNDKSSWMLESSQKIKTVFFIIQKKLSKDKTPEK</sequence>
<comment type="caution">
    <text evidence="7">The sequence shown here is derived from an EMBL/GenBank/DDBJ whole genome shotgun (WGS) entry which is preliminary data.</text>
</comment>
<keyword evidence="5 6" id="KW-0472">Membrane</keyword>
<evidence type="ECO:0000256" key="5">
    <source>
        <dbReference type="ARBA" id="ARBA00023136"/>
    </source>
</evidence>
<gene>
    <name evidence="7" type="ORF">A2042_06810</name>
</gene>
<evidence type="ECO:0000256" key="1">
    <source>
        <dbReference type="ARBA" id="ARBA00004651"/>
    </source>
</evidence>
<dbReference type="NCBIfam" id="TIGR04407">
    <property type="entry name" value="LptF_YjgP"/>
    <property type="match status" value="1"/>
</dbReference>
<name>A0A1F7RED7_9BACT</name>
<evidence type="ECO:0000256" key="6">
    <source>
        <dbReference type="SAM" id="Phobius"/>
    </source>
</evidence>
<evidence type="ECO:0000256" key="2">
    <source>
        <dbReference type="ARBA" id="ARBA00022475"/>
    </source>
</evidence>
<feature type="transmembrane region" description="Helical" evidence="6">
    <location>
        <begin position="386"/>
        <end position="405"/>
    </location>
</feature>
<dbReference type="Pfam" id="PF03739">
    <property type="entry name" value="LptF_LptG"/>
    <property type="match status" value="1"/>
</dbReference>
<dbReference type="InterPro" id="IPR030922">
    <property type="entry name" value="LptF"/>
</dbReference>
<dbReference type="InterPro" id="IPR005495">
    <property type="entry name" value="LptG/LptF_permease"/>
</dbReference>
<feature type="transmembrane region" description="Helical" evidence="6">
    <location>
        <begin position="99"/>
        <end position="125"/>
    </location>
</feature>
<feature type="transmembrane region" description="Helical" evidence="6">
    <location>
        <begin position="146"/>
        <end position="168"/>
    </location>
</feature>
<organism evidence="7 8">
    <name type="scientific">Candidatus Schekmanbacteria bacterium GWA2_38_11</name>
    <dbReference type="NCBI Taxonomy" id="1817876"/>
    <lineage>
        <taxon>Bacteria</taxon>
        <taxon>Candidatus Schekmaniibacteriota</taxon>
    </lineage>
</organism>
<feature type="transmembrane region" description="Helical" evidence="6">
    <location>
        <begin position="328"/>
        <end position="348"/>
    </location>
</feature>
<dbReference type="Proteomes" id="UP000178526">
    <property type="component" value="Unassembled WGS sequence"/>
</dbReference>
<feature type="transmembrane region" description="Helical" evidence="6">
    <location>
        <begin position="355"/>
        <end position="374"/>
    </location>
</feature>
<accession>A0A1F7RED7</accession>
<dbReference type="PANTHER" id="PTHR33529:SF6">
    <property type="entry name" value="YJGP_YJGQ FAMILY PERMEASE"/>
    <property type="match status" value="1"/>
</dbReference>
<dbReference type="GO" id="GO:0043190">
    <property type="term" value="C:ATP-binding cassette (ABC) transporter complex"/>
    <property type="evidence" value="ECO:0007669"/>
    <property type="project" value="InterPro"/>
</dbReference>
<keyword evidence="4 6" id="KW-1133">Transmembrane helix</keyword>
<proteinExistence type="predicted"/>
<reference evidence="7 8" key="1">
    <citation type="journal article" date="2016" name="Nat. Commun.">
        <title>Thousands of microbial genomes shed light on interconnected biogeochemical processes in an aquifer system.</title>
        <authorList>
            <person name="Anantharaman K."/>
            <person name="Brown C.T."/>
            <person name="Hug L.A."/>
            <person name="Sharon I."/>
            <person name="Castelle C.J."/>
            <person name="Probst A.J."/>
            <person name="Thomas B.C."/>
            <person name="Singh A."/>
            <person name="Wilkins M.J."/>
            <person name="Karaoz U."/>
            <person name="Brodie E.L."/>
            <person name="Williams K.H."/>
            <person name="Hubbard S.S."/>
            <person name="Banfield J.F."/>
        </authorList>
    </citation>
    <scope>NUCLEOTIDE SEQUENCE [LARGE SCALE GENOMIC DNA]</scope>
</reference>
<dbReference type="AlphaFoldDB" id="A0A1F7RED7"/>
<dbReference type="EMBL" id="MGDB01000110">
    <property type="protein sequence ID" value="OGL39892.1"/>
    <property type="molecule type" value="Genomic_DNA"/>
</dbReference>
<evidence type="ECO:0000313" key="7">
    <source>
        <dbReference type="EMBL" id="OGL39892.1"/>
    </source>
</evidence>
<keyword evidence="3 6" id="KW-0812">Transmembrane</keyword>
<feature type="transmembrane region" description="Helical" evidence="6">
    <location>
        <begin position="59"/>
        <end position="79"/>
    </location>
</feature>
<dbReference type="GO" id="GO:0015920">
    <property type="term" value="P:lipopolysaccharide transport"/>
    <property type="evidence" value="ECO:0007669"/>
    <property type="project" value="TreeGrafter"/>
</dbReference>
<evidence type="ECO:0000313" key="8">
    <source>
        <dbReference type="Proteomes" id="UP000178526"/>
    </source>
</evidence>
<dbReference type="PANTHER" id="PTHR33529">
    <property type="entry name" value="SLR0882 PROTEIN-RELATED"/>
    <property type="match status" value="1"/>
</dbReference>
<comment type="subcellular location">
    <subcellularLocation>
        <location evidence="1">Cell membrane</location>
        <topology evidence="1">Multi-pass membrane protein</topology>
    </subcellularLocation>
</comment>
<keyword evidence="2" id="KW-1003">Cell membrane</keyword>